<evidence type="ECO:0000313" key="4">
    <source>
        <dbReference type="EMBL" id="RCH99604.1"/>
    </source>
</evidence>
<protein>
    <recommendedName>
        <fullName evidence="3">CCHC-type domain-containing protein</fullName>
    </recommendedName>
</protein>
<dbReference type="Gene3D" id="4.10.60.10">
    <property type="entry name" value="Zinc finger, CCHC-type"/>
    <property type="match status" value="1"/>
</dbReference>
<dbReference type="Proteomes" id="UP000253551">
    <property type="component" value="Unassembled WGS sequence"/>
</dbReference>
<dbReference type="GO" id="GO:0008270">
    <property type="term" value="F:zinc ion binding"/>
    <property type="evidence" value="ECO:0007669"/>
    <property type="project" value="UniProtKB-KW"/>
</dbReference>
<feature type="compositionally biased region" description="Polar residues" evidence="2">
    <location>
        <begin position="318"/>
        <end position="338"/>
    </location>
</feature>
<feature type="domain" description="CCHC-type" evidence="3">
    <location>
        <begin position="185"/>
        <end position="200"/>
    </location>
</feature>
<keyword evidence="1" id="KW-0862">Zinc</keyword>
<dbReference type="SUPFAM" id="SSF57756">
    <property type="entry name" value="Retrovirus zinc finger-like domains"/>
    <property type="match status" value="1"/>
</dbReference>
<organism evidence="4 5">
    <name type="scientific">Rhizopus stolonifer</name>
    <name type="common">Rhizopus nigricans</name>
    <dbReference type="NCBI Taxonomy" id="4846"/>
    <lineage>
        <taxon>Eukaryota</taxon>
        <taxon>Fungi</taxon>
        <taxon>Fungi incertae sedis</taxon>
        <taxon>Mucoromycota</taxon>
        <taxon>Mucoromycotina</taxon>
        <taxon>Mucoromycetes</taxon>
        <taxon>Mucorales</taxon>
        <taxon>Mucorineae</taxon>
        <taxon>Rhizopodaceae</taxon>
        <taxon>Rhizopus</taxon>
    </lineage>
</organism>
<evidence type="ECO:0000313" key="5">
    <source>
        <dbReference type="Proteomes" id="UP000253551"/>
    </source>
</evidence>
<dbReference type="AlphaFoldDB" id="A0A367KBK6"/>
<comment type="caution">
    <text evidence="4">The sequence shown here is derived from an EMBL/GenBank/DDBJ whole genome shotgun (WGS) entry which is preliminary data.</text>
</comment>
<evidence type="ECO:0000259" key="3">
    <source>
        <dbReference type="PROSITE" id="PS50158"/>
    </source>
</evidence>
<dbReference type="PROSITE" id="PS50158">
    <property type="entry name" value="ZF_CCHC"/>
    <property type="match status" value="1"/>
</dbReference>
<dbReference type="OrthoDB" id="2241864at2759"/>
<dbReference type="GO" id="GO:0003676">
    <property type="term" value="F:nucleic acid binding"/>
    <property type="evidence" value="ECO:0007669"/>
    <property type="project" value="InterPro"/>
</dbReference>
<dbReference type="Pfam" id="PF00098">
    <property type="entry name" value="zf-CCHC"/>
    <property type="match status" value="1"/>
</dbReference>
<sequence>MFMYLQHFNSFNSEDSYIYFGRLPVERKYLQRTFIKTAWDVISDVYSKICSDGLTFEDNVNIKGYRSLPSDAQIARVRVERLPLIHPVTLREQIKRRFSAFGEVLDIGFIKDGECFVGQGHVVLNHNPICAEVETFEKLSRVIDWIDGQRDLLLTWDEMPPYCRFCQKEDHCRADCKELLKTKHCFNCNEKGHIIRDCPRRIYNPPIVAHKRIPVQTRPVSSRGESIQLKKPLTLAPVPENRHLPTASVEQNILQNPTESLITHNHQPQCSSPDGSIHIAKRAKHNIEHYPNDDNNHLSESVGDDDTMNDSVDFDANISRSDTEPVNQPINTQTTPAL</sequence>
<gene>
    <name evidence="4" type="ORF">CU098_006828</name>
</gene>
<accession>A0A367KBK6</accession>
<name>A0A367KBK6_RHIST</name>
<keyword evidence="1" id="KW-0479">Metal-binding</keyword>
<dbReference type="InterPro" id="IPR036875">
    <property type="entry name" value="Znf_CCHC_sf"/>
</dbReference>
<keyword evidence="5" id="KW-1185">Reference proteome</keyword>
<dbReference type="EMBL" id="PJQM01001931">
    <property type="protein sequence ID" value="RCH99604.1"/>
    <property type="molecule type" value="Genomic_DNA"/>
</dbReference>
<feature type="compositionally biased region" description="Basic and acidic residues" evidence="2">
    <location>
        <begin position="288"/>
        <end position="297"/>
    </location>
</feature>
<evidence type="ECO:0000256" key="1">
    <source>
        <dbReference type="PROSITE-ProRule" id="PRU00047"/>
    </source>
</evidence>
<proteinExistence type="predicted"/>
<dbReference type="STRING" id="4846.A0A367KBK6"/>
<reference evidence="4 5" key="1">
    <citation type="journal article" date="2018" name="G3 (Bethesda)">
        <title>Phylogenetic and Phylogenomic Definition of Rhizopus Species.</title>
        <authorList>
            <person name="Gryganskyi A.P."/>
            <person name="Golan J."/>
            <person name="Dolatabadi S."/>
            <person name="Mondo S."/>
            <person name="Robb S."/>
            <person name="Idnurm A."/>
            <person name="Muszewska A."/>
            <person name="Steczkiewicz K."/>
            <person name="Masonjones S."/>
            <person name="Liao H.L."/>
            <person name="Gajdeczka M.T."/>
            <person name="Anike F."/>
            <person name="Vuek A."/>
            <person name="Anishchenko I.M."/>
            <person name="Voigt K."/>
            <person name="de Hoog G.S."/>
            <person name="Smith M.E."/>
            <person name="Heitman J."/>
            <person name="Vilgalys R."/>
            <person name="Stajich J.E."/>
        </authorList>
    </citation>
    <scope>NUCLEOTIDE SEQUENCE [LARGE SCALE GENOMIC DNA]</scope>
    <source>
        <strain evidence="4 5">LSU 92-RS-03</strain>
    </source>
</reference>
<feature type="region of interest" description="Disordered" evidence="2">
    <location>
        <begin position="288"/>
        <end position="338"/>
    </location>
</feature>
<keyword evidence="1" id="KW-0863">Zinc-finger</keyword>
<dbReference type="SMART" id="SM00343">
    <property type="entry name" value="ZnF_C2HC"/>
    <property type="match status" value="2"/>
</dbReference>
<dbReference type="InterPro" id="IPR001878">
    <property type="entry name" value="Znf_CCHC"/>
</dbReference>
<evidence type="ECO:0000256" key="2">
    <source>
        <dbReference type="SAM" id="MobiDB-lite"/>
    </source>
</evidence>